<gene>
    <name evidence="1" type="ORF">NC653_040919</name>
</gene>
<sequence>MLISGLTRKSRTPSSITAYLRTTTMAFDAA</sequence>
<evidence type="ECO:0000313" key="1">
    <source>
        <dbReference type="EMBL" id="KAJ6951620.1"/>
    </source>
</evidence>
<keyword evidence="2" id="KW-1185">Reference proteome</keyword>
<dbReference type="AlphaFoldDB" id="A0AAD6L9P5"/>
<reference evidence="1" key="1">
    <citation type="journal article" date="2023" name="Mol. Ecol. Resour.">
        <title>Chromosome-level genome assembly of a triploid poplar Populus alba 'Berolinensis'.</title>
        <authorList>
            <person name="Chen S."/>
            <person name="Yu Y."/>
            <person name="Wang X."/>
            <person name="Wang S."/>
            <person name="Zhang T."/>
            <person name="Zhou Y."/>
            <person name="He R."/>
            <person name="Meng N."/>
            <person name="Wang Y."/>
            <person name="Liu W."/>
            <person name="Liu Z."/>
            <person name="Liu J."/>
            <person name="Guo Q."/>
            <person name="Huang H."/>
            <person name="Sederoff R.R."/>
            <person name="Wang G."/>
            <person name="Qu G."/>
            <person name="Chen S."/>
        </authorList>
    </citation>
    <scope>NUCLEOTIDE SEQUENCE</scope>
    <source>
        <strain evidence="1">SC-2020</strain>
    </source>
</reference>
<dbReference type="EMBL" id="JAQIZT010000019">
    <property type="protein sequence ID" value="KAJ6951620.1"/>
    <property type="molecule type" value="Genomic_DNA"/>
</dbReference>
<dbReference type="Proteomes" id="UP001164929">
    <property type="component" value="Chromosome 19"/>
</dbReference>
<evidence type="ECO:0000313" key="2">
    <source>
        <dbReference type="Proteomes" id="UP001164929"/>
    </source>
</evidence>
<name>A0AAD6L9P5_9ROSI</name>
<accession>A0AAD6L9P5</accession>
<organism evidence="1 2">
    <name type="scientific">Populus alba x Populus x berolinensis</name>
    <dbReference type="NCBI Taxonomy" id="444605"/>
    <lineage>
        <taxon>Eukaryota</taxon>
        <taxon>Viridiplantae</taxon>
        <taxon>Streptophyta</taxon>
        <taxon>Embryophyta</taxon>
        <taxon>Tracheophyta</taxon>
        <taxon>Spermatophyta</taxon>
        <taxon>Magnoliopsida</taxon>
        <taxon>eudicotyledons</taxon>
        <taxon>Gunneridae</taxon>
        <taxon>Pentapetalae</taxon>
        <taxon>rosids</taxon>
        <taxon>fabids</taxon>
        <taxon>Malpighiales</taxon>
        <taxon>Salicaceae</taxon>
        <taxon>Saliceae</taxon>
        <taxon>Populus</taxon>
    </lineage>
</organism>
<protein>
    <submittedName>
        <fullName evidence="1">Uncharacterized protein</fullName>
    </submittedName>
</protein>
<proteinExistence type="predicted"/>
<comment type="caution">
    <text evidence="1">The sequence shown here is derived from an EMBL/GenBank/DDBJ whole genome shotgun (WGS) entry which is preliminary data.</text>
</comment>